<gene>
    <name evidence="2" type="ORF">VP01_422g4</name>
</gene>
<keyword evidence="1" id="KW-1133">Transmembrane helix</keyword>
<reference evidence="2 3" key="1">
    <citation type="submission" date="2015-08" db="EMBL/GenBank/DDBJ databases">
        <title>Next Generation Sequencing and Analysis of the Genome of Puccinia sorghi L Schw, the Causal Agent of Maize Common Rust.</title>
        <authorList>
            <person name="Rochi L."/>
            <person name="Burguener G."/>
            <person name="Darino M."/>
            <person name="Turjanski A."/>
            <person name="Kreff E."/>
            <person name="Dieguez M.J."/>
            <person name="Sacco F."/>
        </authorList>
    </citation>
    <scope>NUCLEOTIDE SEQUENCE [LARGE SCALE GENOMIC DNA]</scope>
    <source>
        <strain evidence="2 3">RO10H11247</strain>
    </source>
</reference>
<keyword evidence="1" id="KW-0472">Membrane</keyword>
<dbReference type="EMBL" id="LAVV01009313">
    <property type="protein sequence ID" value="KNZ50801.1"/>
    <property type="molecule type" value="Genomic_DNA"/>
</dbReference>
<dbReference type="VEuPathDB" id="FungiDB:VP01_422g4"/>
<name>A0A0L6UQJ4_9BASI</name>
<evidence type="ECO:0000256" key="1">
    <source>
        <dbReference type="SAM" id="Phobius"/>
    </source>
</evidence>
<organism evidence="2 3">
    <name type="scientific">Puccinia sorghi</name>
    <dbReference type="NCBI Taxonomy" id="27349"/>
    <lineage>
        <taxon>Eukaryota</taxon>
        <taxon>Fungi</taxon>
        <taxon>Dikarya</taxon>
        <taxon>Basidiomycota</taxon>
        <taxon>Pucciniomycotina</taxon>
        <taxon>Pucciniomycetes</taxon>
        <taxon>Pucciniales</taxon>
        <taxon>Pucciniaceae</taxon>
        <taxon>Puccinia</taxon>
    </lineage>
</organism>
<sequence length="499" mass="57745">MKFHTGQYISSHCGFQDFNKIPGEYYWHFQGSAINHLTRNKSELLMKLNFAIQTFCELGAIKYDQIHNHLINWFSKIQHFKNHGNACKESPRKESVTGSSLRAFWFGSTLSLIRMTQCILPCCGLDLCAGPFNPLITVALKFLQIVSKCFNNFALKLIRDASIGEEASLRVSLNLGGSLQHPRCHQPLIIWDEETKDPGFSQSTQFIKAGWIRELKCIISIEVFKNHKGHLKLVIISFFNYSSRDRVCLLTEHLKTKKQKWIFTFYVKPDNLLKFSVLLKYLINLVDYKNQLCLIPTSKTCFILSFLSYPSWNFRVCLEAYMSPRVENLAPCAKKYAERVKGISFEVLGIWRNFLNVLVSHLDNNKCLEFTESGIKRFESDLKAGKCKLGLFSEELDRREGLTKGIITVRPLLDKCIHDTDNKLAKKVPENKVTSLKPWITCRFRLCKRSIFLKKILSIVLYFLIEILFLAIVYYIFNQLINSHIFLSTYFLSKSFIGL</sequence>
<dbReference type="Proteomes" id="UP000037035">
    <property type="component" value="Unassembled WGS sequence"/>
</dbReference>
<keyword evidence="3" id="KW-1185">Reference proteome</keyword>
<protein>
    <submittedName>
        <fullName evidence="2">Uncharacterized protein</fullName>
    </submittedName>
</protein>
<proteinExistence type="predicted"/>
<evidence type="ECO:0000313" key="3">
    <source>
        <dbReference type="Proteomes" id="UP000037035"/>
    </source>
</evidence>
<feature type="transmembrane region" description="Helical" evidence="1">
    <location>
        <begin position="456"/>
        <end position="477"/>
    </location>
</feature>
<dbReference type="AlphaFoldDB" id="A0A0L6UQJ4"/>
<accession>A0A0L6UQJ4</accession>
<keyword evidence="1" id="KW-0812">Transmembrane</keyword>
<evidence type="ECO:0000313" key="2">
    <source>
        <dbReference type="EMBL" id="KNZ50801.1"/>
    </source>
</evidence>
<comment type="caution">
    <text evidence="2">The sequence shown here is derived from an EMBL/GenBank/DDBJ whole genome shotgun (WGS) entry which is preliminary data.</text>
</comment>